<sequence length="429" mass="48166">MVEKQSELKKNQVLVVGTTSDYIEWIRKIRPGQALFLTEPKVRQNATEPCPDNGEEILCPICDIAAAVKALKHHQKTFGVTLSGITCFDCESMETASILAEKMGLPYPDIEAVRNSRDKFISKQLWRKHQIPCPQTCPVNTDIEVLNFLDQVPAGIVLKPFCGSGSELVFKCVTRKECENAFNAVADGLAARTGNPLFKPTDAGIFQMLAEEWVAGPEFSCDFLMEKDRAVILRKTRKIKVDSRPFGTISGYAIWPENGDDQMPANDMIADLFYRAARALGIETGVCMVDFILRHKTPVLIEMTPRPGGDCLPFLIKEAGNIDILGLTLDAAEGFAWKNEKKGPYTPLVAFRIHARRNGVIKRINTAAVENDKRVKKIHLIHTPGHRVTMPPQDYDSWLLGHMIIEPNRRRFFETECLLLAKRIDVEMD</sequence>
<keyword evidence="3 4" id="KW-0067">ATP-binding</keyword>
<dbReference type="SUPFAM" id="SSF56059">
    <property type="entry name" value="Glutathione synthetase ATP-binding domain-like"/>
    <property type="match status" value="1"/>
</dbReference>
<keyword evidence="1" id="KW-0436">Ligase</keyword>
<evidence type="ECO:0000256" key="1">
    <source>
        <dbReference type="ARBA" id="ARBA00022598"/>
    </source>
</evidence>
<dbReference type="Gene3D" id="3.30.470.20">
    <property type="entry name" value="ATP-grasp fold, B domain"/>
    <property type="match status" value="1"/>
</dbReference>
<dbReference type="GO" id="GO:0016874">
    <property type="term" value="F:ligase activity"/>
    <property type="evidence" value="ECO:0007669"/>
    <property type="project" value="UniProtKB-KW"/>
</dbReference>
<accession>I5B202</accession>
<dbReference type="Proteomes" id="UP000005778">
    <property type="component" value="Chromosome"/>
</dbReference>
<dbReference type="eggNOG" id="COG0189">
    <property type="taxonomic scope" value="Bacteria"/>
</dbReference>
<dbReference type="OrthoDB" id="24041at2"/>
<name>I5B202_9BACT</name>
<dbReference type="GO" id="GO:0046872">
    <property type="term" value="F:metal ion binding"/>
    <property type="evidence" value="ECO:0007669"/>
    <property type="project" value="InterPro"/>
</dbReference>
<evidence type="ECO:0000313" key="7">
    <source>
        <dbReference type="Proteomes" id="UP000005778"/>
    </source>
</evidence>
<gene>
    <name evidence="6" type="ORF">DespoDRAFT_01585</name>
</gene>
<dbReference type="InterPro" id="IPR011761">
    <property type="entry name" value="ATP-grasp"/>
</dbReference>
<keyword evidence="2 4" id="KW-0547">Nucleotide-binding</keyword>
<organism evidence="6 7">
    <name type="scientific">Desulfobacter postgatei 2ac9</name>
    <dbReference type="NCBI Taxonomy" id="879212"/>
    <lineage>
        <taxon>Bacteria</taxon>
        <taxon>Pseudomonadati</taxon>
        <taxon>Thermodesulfobacteriota</taxon>
        <taxon>Desulfobacteria</taxon>
        <taxon>Desulfobacterales</taxon>
        <taxon>Desulfobacteraceae</taxon>
        <taxon>Desulfobacter</taxon>
    </lineage>
</organism>
<dbReference type="GO" id="GO:0005524">
    <property type="term" value="F:ATP binding"/>
    <property type="evidence" value="ECO:0007669"/>
    <property type="project" value="UniProtKB-UniRule"/>
</dbReference>
<dbReference type="EMBL" id="CM001488">
    <property type="protein sequence ID" value="EIM63515.1"/>
    <property type="molecule type" value="Genomic_DNA"/>
</dbReference>
<evidence type="ECO:0000256" key="3">
    <source>
        <dbReference type="ARBA" id="ARBA00022840"/>
    </source>
</evidence>
<dbReference type="Pfam" id="PF13535">
    <property type="entry name" value="ATP-grasp_4"/>
    <property type="match status" value="1"/>
</dbReference>
<dbReference type="STRING" id="879212.DespoDRAFT_01585"/>
<dbReference type="PROSITE" id="PS50975">
    <property type="entry name" value="ATP_GRASP"/>
    <property type="match status" value="1"/>
</dbReference>
<dbReference type="HOGENOM" id="CLU_651706_0_0_7"/>
<evidence type="ECO:0000256" key="2">
    <source>
        <dbReference type="ARBA" id="ARBA00022741"/>
    </source>
</evidence>
<dbReference type="PANTHER" id="PTHR43585:SF2">
    <property type="entry name" value="ATP-GRASP ENZYME FSQD"/>
    <property type="match status" value="1"/>
</dbReference>
<protein>
    <submittedName>
        <fullName evidence="6">Biotin carboxylase</fullName>
    </submittedName>
</protein>
<evidence type="ECO:0000259" key="5">
    <source>
        <dbReference type="PROSITE" id="PS50975"/>
    </source>
</evidence>
<reference evidence="6 7" key="2">
    <citation type="submission" date="2012-02" db="EMBL/GenBank/DDBJ databases">
        <title>Improved High-Quality Draft sequence of Desulfobacter postgatei 2ac9.</title>
        <authorList>
            <consortium name="US DOE Joint Genome Institute"/>
            <person name="Lucas S."/>
            <person name="Han J."/>
            <person name="Lapidus A."/>
            <person name="Cheng J.-F."/>
            <person name="Goodwin L."/>
            <person name="Pitluck S."/>
            <person name="Peters L."/>
            <person name="Ovchinnikova G."/>
            <person name="Held B."/>
            <person name="Detter J.C."/>
            <person name="Han C."/>
            <person name="Tapia R."/>
            <person name="Land M."/>
            <person name="Hauser L."/>
            <person name="Kyrpides N."/>
            <person name="Ivanova N."/>
            <person name="Pagani I."/>
            <person name="Orellana R."/>
            <person name="Lovley D."/>
            <person name="Woyke T."/>
        </authorList>
    </citation>
    <scope>NUCLEOTIDE SEQUENCE [LARGE SCALE GENOMIC DNA]</scope>
    <source>
        <strain evidence="6 7">2ac9</strain>
    </source>
</reference>
<keyword evidence="7" id="KW-1185">Reference proteome</keyword>
<feature type="domain" description="ATP-grasp" evidence="5">
    <location>
        <begin position="123"/>
        <end position="333"/>
    </location>
</feature>
<dbReference type="AlphaFoldDB" id="I5B202"/>
<dbReference type="PANTHER" id="PTHR43585">
    <property type="entry name" value="FUMIPYRROLE BIOSYNTHESIS PROTEIN C"/>
    <property type="match status" value="1"/>
</dbReference>
<dbReference type="InterPro" id="IPR052032">
    <property type="entry name" value="ATP-dep_AA_Ligase"/>
</dbReference>
<evidence type="ECO:0000256" key="4">
    <source>
        <dbReference type="PROSITE-ProRule" id="PRU00409"/>
    </source>
</evidence>
<proteinExistence type="predicted"/>
<reference evidence="6 7" key="1">
    <citation type="submission" date="2011-09" db="EMBL/GenBank/DDBJ databases">
        <authorList>
            <consortium name="US DOE Joint Genome Institute (JGI-PGF)"/>
            <person name="Lucas S."/>
            <person name="Han J."/>
            <person name="Lapidus A."/>
            <person name="Cheng J.-F."/>
            <person name="Goodwin L."/>
            <person name="Pitluck S."/>
            <person name="Peters L."/>
            <person name="Land M.L."/>
            <person name="Hauser L."/>
            <person name="Orellana R."/>
            <person name="Lovley D."/>
            <person name="Woyke T.J."/>
        </authorList>
    </citation>
    <scope>NUCLEOTIDE SEQUENCE [LARGE SCALE GENOMIC DNA]</scope>
    <source>
        <strain evidence="6 7">2ac9</strain>
    </source>
</reference>
<evidence type="ECO:0000313" key="6">
    <source>
        <dbReference type="EMBL" id="EIM63515.1"/>
    </source>
</evidence>